<evidence type="ECO:0000313" key="3">
    <source>
        <dbReference type="Proteomes" id="UP000324800"/>
    </source>
</evidence>
<evidence type="ECO:0000313" key="2">
    <source>
        <dbReference type="EMBL" id="KAA6343349.1"/>
    </source>
</evidence>
<sequence>MQKRKGNKVVVVAAVIVVAVAVTALASKYKNIGQEKEIRQFREPMETRTGWKMMNTTDKKRKRDRSNSIQNNRLKNNNNLNHNNHKRKKIQKQMKTRSNGVQS</sequence>
<name>A0A5J4SB21_9EUKA</name>
<reference evidence="2 3" key="1">
    <citation type="submission" date="2019-03" db="EMBL/GenBank/DDBJ databases">
        <title>Single cell metagenomics reveals metabolic interactions within the superorganism composed of flagellate Streblomastix strix and complex community of Bacteroidetes bacteria on its surface.</title>
        <authorList>
            <person name="Treitli S.C."/>
            <person name="Kolisko M."/>
            <person name="Husnik F."/>
            <person name="Keeling P."/>
            <person name="Hampl V."/>
        </authorList>
    </citation>
    <scope>NUCLEOTIDE SEQUENCE [LARGE SCALE GENOMIC DNA]</scope>
    <source>
        <strain evidence="2">ST1C</strain>
    </source>
</reference>
<organism evidence="2 3">
    <name type="scientific">Streblomastix strix</name>
    <dbReference type="NCBI Taxonomy" id="222440"/>
    <lineage>
        <taxon>Eukaryota</taxon>
        <taxon>Metamonada</taxon>
        <taxon>Preaxostyla</taxon>
        <taxon>Oxymonadida</taxon>
        <taxon>Streblomastigidae</taxon>
        <taxon>Streblomastix</taxon>
    </lineage>
</organism>
<feature type="region of interest" description="Disordered" evidence="1">
    <location>
        <begin position="43"/>
        <end position="103"/>
    </location>
</feature>
<dbReference type="AlphaFoldDB" id="A0A5J4SB21"/>
<evidence type="ECO:0000256" key="1">
    <source>
        <dbReference type="SAM" id="MobiDB-lite"/>
    </source>
</evidence>
<protein>
    <submittedName>
        <fullName evidence="2">Uncharacterized protein</fullName>
    </submittedName>
</protein>
<comment type="caution">
    <text evidence="2">The sequence shown here is derived from an EMBL/GenBank/DDBJ whole genome shotgun (WGS) entry which is preliminary data.</text>
</comment>
<proteinExistence type="predicted"/>
<accession>A0A5J4SB21</accession>
<dbReference type="Proteomes" id="UP000324800">
    <property type="component" value="Unassembled WGS sequence"/>
</dbReference>
<feature type="compositionally biased region" description="Low complexity" evidence="1">
    <location>
        <begin position="71"/>
        <end position="82"/>
    </location>
</feature>
<feature type="compositionally biased region" description="Basic residues" evidence="1">
    <location>
        <begin position="83"/>
        <end position="95"/>
    </location>
</feature>
<dbReference type="EMBL" id="SNRW01040524">
    <property type="protein sequence ID" value="KAA6343349.1"/>
    <property type="molecule type" value="Genomic_DNA"/>
</dbReference>
<gene>
    <name evidence="2" type="ORF">EZS28_052317</name>
</gene>